<dbReference type="InterPro" id="IPR046842">
    <property type="entry name" value="SpoIVA_ATPase"/>
</dbReference>
<evidence type="ECO:0000313" key="4">
    <source>
        <dbReference type="EMBL" id="MEQ2710718.1"/>
    </source>
</evidence>
<feature type="domain" description="Stage IV sporulation protein A middle" evidence="2">
    <location>
        <begin position="238"/>
        <end position="414"/>
    </location>
</feature>
<dbReference type="NCBIfam" id="TIGR02836">
    <property type="entry name" value="spore_IV_A"/>
    <property type="match status" value="1"/>
</dbReference>
<dbReference type="Pfam" id="PF20438">
    <property type="entry name" value="SpoIVA_middle"/>
    <property type="match status" value="1"/>
</dbReference>
<dbReference type="Pfam" id="PF20439">
    <property type="entry name" value="SpoIVA_C"/>
    <property type="match status" value="1"/>
</dbReference>
<keyword evidence="5" id="KW-1185">Reference proteome</keyword>
<dbReference type="InterPro" id="IPR046841">
    <property type="entry name" value="SpoIVA_middle"/>
</dbReference>
<dbReference type="SUPFAM" id="SSF52540">
    <property type="entry name" value="P-loop containing nucleoside triphosphate hydrolases"/>
    <property type="match status" value="1"/>
</dbReference>
<organism evidence="4 5">
    <name type="scientific">Anaerostipes amylophilus</name>
    <dbReference type="NCBI Taxonomy" id="2981779"/>
    <lineage>
        <taxon>Bacteria</taxon>
        <taxon>Bacillati</taxon>
        <taxon>Bacillota</taxon>
        <taxon>Clostridia</taxon>
        <taxon>Lachnospirales</taxon>
        <taxon>Lachnospiraceae</taxon>
        <taxon>Anaerostipes</taxon>
    </lineage>
</organism>
<evidence type="ECO:0000259" key="2">
    <source>
        <dbReference type="Pfam" id="PF20438"/>
    </source>
</evidence>
<dbReference type="EMBL" id="JBBNIN010000006">
    <property type="protein sequence ID" value="MEQ2710718.1"/>
    <property type="molecule type" value="Genomic_DNA"/>
</dbReference>
<sequence>MDQFNVYKDMKARTNGEIYIGVVGPVRTGKSTFIKRFMNLMVLPNIEDENDRNRANDELPQSSSGKTIMTTEPKFVPNEAVSIKVEDGIELNVRLIDCVGYMVKGATGHMEGEEERLVKTPWFDYEIPFTKAAAIGTKKVITDHSTIGVVVTCDGSFGEIDAKQYEPAEEETINQLKALKKPFVVLLNTIHPYSESTKQLAEQKEEKYGTKVLPMNLEQMKKDDIYQFLKSILMEFPISSIGFYVPRWTEMLKKDHPLKMELLEMARDVISNKTTMKDIYDDEDKQYKYITSQKIESVSMDSGEVIITVKVGDSYYYDFLSETTGMEIHNEYEFIRIMGELSKKKKEYEEVGEALAAVKQRGYGVVTPTKEEIVLEQPQIVKHGNKYGVKIKASAPSIHMIRANISTEIAPIVGEEYQAKDLMEYIEQGSQTPGESMWDVNIFGKTLEQLVGDGMQTKALKMTDESQQKLQDTMEKIINESNGGLVCIII</sequence>
<reference evidence="4 5" key="1">
    <citation type="submission" date="2024-04" db="EMBL/GenBank/DDBJ databases">
        <title>Human intestinal bacterial collection.</title>
        <authorList>
            <person name="Pauvert C."/>
            <person name="Hitch T.C.A."/>
            <person name="Clavel T."/>
        </authorList>
    </citation>
    <scope>NUCLEOTIDE SEQUENCE [LARGE SCALE GENOMIC DNA]</scope>
    <source>
        <strain evidence="4 5">CLA-AA-H249</strain>
    </source>
</reference>
<dbReference type="InterPro" id="IPR014201">
    <property type="entry name" value="Spore_IV_A"/>
</dbReference>
<accession>A0ABV1IUU7</accession>
<protein>
    <submittedName>
        <fullName evidence="4">Stage IV sporulation protein A</fullName>
    </submittedName>
</protein>
<dbReference type="InterPro" id="IPR027417">
    <property type="entry name" value="P-loop_NTPase"/>
</dbReference>
<feature type="domain" description="Sporulation stage IV protein A C-terminal" evidence="3">
    <location>
        <begin position="416"/>
        <end position="490"/>
    </location>
</feature>
<dbReference type="PIRSF" id="PIRSF007466">
    <property type="entry name" value="SpoIVA"/>
    <property type="match status" value="1"/>
</dbReference>
<dbReference type="Proteomes" id="UP001482154">
    <property type="component" value="Unassembled WGS sequence"/>
</dbReference>
<dbReference type="RefSeq" id="WP_022374964.1">
    <property type="nucleotide sequence ID" value="NZ_JAOQJG010000007.1"/>
</dbReference>
<dbReference type="Gene3D" id="3.40.50.300">
    <property type="entry name" value="P-loop containing nucleotide triphosphate hydrolases"/>
    <property type="match status" value="1"/>
</dbReference>
<proteinExistence type="predicted"/>
<comment type="caution">
    <text evidence="4">The sequence shown here is derived from an EMBL/GenBank/DDBJ whole genome shotgun (WGS) entry which is preliminary data.</text>
</comment>
<name>A0ABV1IUU7_9FIRM</name>
<evidence type="ECO:0000313" key="5">
    <source>
        <dbReference type="Proteomes" id="UP001482154"/>
    </source>
</evidence>
<evidence type="ECO:0000259" key="3">
    <source>
        <dbReference type="Pfam" id="PF20439"/>
    </source>
</evidence>
<dbReference type="InterPro" id="IPR046840">
    <property type="entry name" value="SpoIVA_C"/>
</dbReference>
<gene>
    <name evidence="4" type="primary">spoIVA</name>
    <name evidence="4" type="ORF">AAAU51_05975</name>
</gene>
<evidence type="ECO:0000259" key="1">
    <source>
        <dbReference type="Pfam" id="PF09547"/>
    </source>
</evidence>
<feature type="domain" description="Stage IV sporulation protein A ATPase" evidence="1">
    <location>
        <begin position="1"/>
        <end position="237"/>
    </location>
</feature>
<dbReference type="Pfam" id="PF09547">
    <property type="entry name" value="SpoIVA_ATPase"/>
    <property type="match status" value="1"/>
</dbReference>